<dbReference type="AlphaFoldDB" id="A0AAD2G413"/>
<feature type="compositionally biased region" description="Basic residues" evidence="1">
    <location>
        <begin position="508"/>
        <end position="520"/>
    </location>
</feature>
<keyword evidence="4" id="KW-1185">Reference proteome</keyword>
<dbReference type="Proteomes" id="UP001295423">
    <property type="component" value="Unassembled WGS sequence"/>
</dbReference>
<organism evidence="3 4">
    <name type="scientific">Cylindrotheca closterium</name>
    <dbReference type="NCBI Taxonomy" id="2856"/>
    <lineage>
        <taxon>Eukaryota</taxon>
        <taxon>Sar</taxon>
        <taxon>Stramenopiles</taxon>
        <taxon>Ochrophyta</taxon>
        <taxon>Bacillariophyta</taxon>
        <taxon>Bacillariophyceae</taxon>
        <taxon>Bacillariophycidae</taxon>
        <taxon>Bacillariales</taxon>
        <taxon>Bacillariaceae</taxon>
        <taxon>Cylindrotheca</taxon>
    </lineage>
</organism>
<feature type="region of interest" description="Disordered" evidence="1">
    <location>
        <begin position="1"/>
        <end position="86"/>
    </location>
</feature>
<sequence length="583" mass="64001">MRLNEQTNRANSNIVNTLLGEESGYRGSKSSLDYKEKDSGVLTTAKTDKKKKDPKNQSNQEQQKQKQRQFPTRARERTGIPPRRYDLSDLAKMDEYDLINALREDPEFAAAVSEYSAQLEEKEKAEKAAQAQRKDRRSKPSSPPVAARRKARLENSSSKPTAAPTARHPDHVRNLMDSGVPVTQWIVLFILVGAGLYFLMGPELKEGLKYIMKQTGKTKKTSYEGNKNKTNNKSKVKSRQSNKGKKKVDAPRKAYMAKKSPAITESKPKPVKQEAPTPVTQQQTVEETSSQPSPAAKKGKSKKNKSKRKQETKAEESLDQVSVDDGSTHNSDVVETPTLLRAGVSIPLVHMEPDADAGGWETVGRSRKPVVKSPPATTVITEESPKASSQKPVVPEAPKAKSQKVEKTQTVAQQIQVDEAKMTSQNVDIQEEIEAAKAASKDLESTNDGWETVTKSRKPKESTPAAKESSDRPSSPAPDTKSSKLAEEVAKAEDKKKQEAQAPGDKNVKKKAASKNKKQQKSTSQPAKSNNANATDGDAALALKLQLEEEKLVNPEVSGQVEDDAWEEVKKSKSKKGTKATTS</sequence>
<protein>
    <submittedName>
        <fullName evidence="3">Uncharacterized protein</fullName>
    </submittedName>
</protein>
<proteinExistence type="predicted"/>
<feature type="compositionally biased region" description="Basic and acidic residues" evidence="1">
    <location>
        <begin position="481"/>
        <end position="499"/>
    </location>
</feature>
<accession>A0AAD2G413</accession>
<feature type="compositionally biased region" description="Polar residues" evidence="1">
    <location>
        <begin position="523"/>
        <end position="534"/>
    </location>
</feature>
<feature type="compositionally biased region" description="Basic residues" evidence="1">
    <location>
        <begin position="230"/>
        <end position="246"/>
    </location>
</feature>
<evidence type="ECO:0000256" key="1">
    <source>
        <dbReference type="SAM" id="MobiDB-lite"/>
    </source>
</evidence>
<feature type="region of interest" description="Disordered" evidence="1">
    <location>
        <begin position="356"/>
        <end position="407"/>
    </location>
</feature>
<reference evidence="3" key="1">
    <citation type="submission" date="2023-08" db="EMBL/GenBank/DDBJ databases">
        <authorList>
            <person name="Audoor S."/>
            <person name="Bilcke G."/>
        </authorList>
    </citation>
    <scope>NUCLEOTIDE SEQUENCE</scope>
</reference>
<feature type="transmembrane region" description="Helical" evidence="2">
    <location>
        <begin position="182"/>
        <end position="200"/>
    </location>
</feature>
<feature type="compositionally biased region" description="Basic residues" evidence="1">
    <location>
        <begin position="572"/>
        <end position="583"/>
    </location>
</feature>
<feature type="compositionally biased region" description="Basic residues" evidence="1">
    <location>
        <begin position="297"/>
        <end position="308"/>
    </location>
</feature>
<evidence type="ECO:0000313" key="3">
    <source>
        <dbReference type="EMBL" id="CAJ1961593.1"/>
    </source>
</evidence>
<feature type="compositionally biased region" description="Basic and acidic residues" evidence="1">
    <location>
        <begin position="46"/>
        <end position="55"/>
    </location>
</feature>
<feature type="region of interest" description="Disordered" evidence="1">
    <location>
        <begin position="121"/>
        <end position="170"/>
    </location>
</feature>
<gene>
    <name evidence="3" type="ORF">CYCCA115_LOCUS19274</name>
</gene>
<keyword evidence="2" id="KW-0812">Transmembrane</keyword>
<feature type="compositionally biased region" description="Polar residues" evidence="1">
    <location>
        <begin position="375"/>
        <end position="391"/>
    </location>
</feature>
<dbReference type="EMBL" id="CAKOGP040002091">
    <property type="protein sequence ID" value="CAJ1961593.1"/>
    <property type="molecule type" value="Genomic_DNA"/>
</dbReference>
<keyword evidence="2" id="KW-1133">Transmembrane helix</keyword>
<evidence type="ECO:0000313" key="4">
    <source>
        <dbReference type="Proteomes" id="UP001295423"/>
    </source>
</evidence>
<feature type="region of interest" description="Disordered" evidence="1">
    <location>
        <begin position="437"/>
        <end position="583"/>
    </location>
</feature>
<keyword evidence="2" id="KW-0472">Membrane</keyword>
<feature type="region of interest" description="Disordered" evidence="1">
    <location>
        <begin position="216"/>
        <end position="338"/>
    </location>
</feature>
<feature type="compositionally biased region" description="Low complexity" evidence="1">
    <location>
        <begin position="276"/>
        <end position="296"/>
    </location>
</feature>
<name>A0AAD2G413_9STRA</name>
<evidence type="ECO:0000256" key="2">
    <source>
        <dbReference type="SAM" id="Phobius"/>
    </source>
</evidence>
<comment type="caution">
    <text evidence="3">The sequence shown here is derived from an EMBL/GenBank/DDBJ whole genome shotgun (WGS) entry which is preliminary data.</text>
</comment>
<feature type="compositionally biased region" description="Polar residues" evidence="1">
    <location>
        <begin position="1"/>
        <end position="16"/>
    </location>
</feature>
<feature type="compositionally biased region" description="Basic and acidic residues" evidence="1">
    <location>
        <begin position="73"/>
        <end position="86"/>
    </location>
</feature>